<proteinExistence type="predicted"/>
<keyword evidence="7" id="KW-1185">Reference proteome</keyword>
<dbReference type="InterPro" id="IPR014757">
    <property type="entry name" value="Tscrpt_reg_IclR_C"/>
</dbReference>
<dbReference type="SUPFAM" id="SSF46785">
    <property type="entry name" value="Winged helix' DNA-binding domain"/>
    <property type="match status" value="1"/>
</dbReference>
<name>A0ABT6IFD4_9PSED</name>
<protein>
    <submittedName>
        <fullName evidence="6">IclR family transcriptional regulator</fullName>
    </submittedName>
</protein>
<dbReference type="PROSITE" id="PS51077">
    <property type="entry name" value="HTH_ICLR"/>
    <property type="match status" value="1"/>
</dbReference>
<comment type="caution">
    <text evidence="6">The sequence shown here is derived from an EMBL/GenBank/DDBJ whole genome shotgun (WGS) entry which is preliminary data.</text>
</comment>
<dbReference type="InterPro" id="IPR036388">
    <property type="entry name" value="WH-like_DNA-bd_sf"/>
</dbReference>
<dbReference type="Gene3D" id="3.30.450.40">
    <property type="match status" value="1"/>
</dbReference>
<dbReference type="SUPFAM" id="SSF55781">
    <property type="entry name" value="GAF domain-like"/>
    <property type="match status" value="1"/>
</dbReference>
<dbReference type="EMBL" id="JAPDIQ010000003">
    <property type="protein sequence ID" value="MDH4763218.1"/>
    <property type="molecule type" value="Genomic_DNA"/>
</dbReference>
<feature type="domain" description="HTH iclR-type" evidence="4">
    <location>
        <begin position="17"/>
        <end position="78"/>
    </location>
</feature>
<organism evidence="6 7">
    <name type="scientific">Pseudomonas flavocrustae</name>
    <dbReference type="NCBI Taxonomy" id="2991719"/>
    <lineage>
        <taxon>Bacteria</taxon>
        <taxon>Pseudomonadati</taxon>
        <taxon>Pseudomonadota</taxon>
        <taxon>Gammaproteobacteria</taxon>
        <taxon>Pseudomonadales</taxon>
        <taxon>Pseudomonadaceae</taxon>
        <taxon>Pseudomonas</taxon>
    </lineage>
</organism>
<keyword evidence="2" id="KW-0238">DNA-binding</keyword>
<evidence type="ECO:0000313" key="6">
    <source>
        <dbReference type="EMBL" id="MDH4763218.1"/>
    </source>
</evidence>
<evidence type="ECO:0000256" key="1">
    <source>
        <dbReference type="ARBA" id="ARBA00023015"/>
    </source>
</evidence>
<dbReference type="InterPro" id="IPR005471">
    <property type="entry name" value="Tscrpt_reg_IclR_N"/>
</dbReference>
<dbReference type="Proteomes" id="UP001157461">
    <property type="component" value="Unassembled WGS sequence"/>
</dbReference>
<feature type="domain" description="IclR-ED" evidence="5">
    <location>
        <begin position="79"/>
        <end position="260"/>
    </location>
</feature>
<dbReference type="Pfam" id="PF01614">
    <property type="entry name" value="IclR_C"/>
    <property type="match status" value="1"/>
</dbReference>
<keyword evidence="3" id="KW-0804">Transcription</keyword>
<dbReference type="PANTHER" id="PTHR30136">
    <property type="entry name" value="HELIX-TURN-HELIX TRANSCRIPTIONAL REGULATOR, ICLR FAMILY"/>
    <property type="match status" value="1"/>
</dbReference>
<dbReference type="Pfam" id="PF09339">
    <property type="entry name" value="HTH_IclR"/>
    <property type="match status" value="1"/>
</dbReference>
<dbReference type="PANTHER" id="PTHR30136:SF34">
    <property type="entry name" value="TRANSCRIPTIONAL REGULATOR"/>
    <property type="match status" value="1"/>
</dbReference>
<evidence type="ECO:0000313" key="7">
    <source>
        <dbReference type="Proteomes" id="UP001157461"/>
    </source>
</evidence>
<dbReference type="InterPro" id="IPR029016">
    <property type="entry name" value="GAF-like_dom_sf"/>
</dbReference>
<dbReference type="InterPro" id="IPR050707">
    <property type="entry name" value="HTH_MetabolicPath_Reg"/>
</dbReference>
<evidence type="ECO:0000256" key="2">
    <source>
        <dbReference type="ARBA" id="ARBA00023125"/>
    </source>
</evidence>
<gene>
    <name evidence="6" type="ORF">OMP44_09950</name>
</gene>
<evidence type="ECO:0000256" key="3">
    <source>
        <dbReference type="ARBA" id="ARBA00023163"/>
    </source>
</evidence>
<sequence length="270" mass="29729">MTVVEATAVEADGDYRVPALLRGLRVLELFDAKRRLLTLQEIAEGLGGSTSSVYRIVMTLTELGYLERQSRTGYGLGIKVVSQGFAYLASRDLVDIAQPHLERLRDVTSLSCHLGIRDRTEVVYLYRAMASQRLTVNVPVGTRLPCTRTALGRVLLSGLDAEALSALYQHERLDDQPPPAPRTLPELLRLVEQDRRQGWVLHRSDYSTAIATGIRDHRDQLVAALNVSGPDAVMDAAATREWGGALLAETAARIATELGHRPHADARRSD</sequence>
<keyword evidence="1" id="KW-0805">Transcription regulation</keyword>
<dbReference type="SMART" id="SM00346">
    <property type="entry name" value="HTH_ICLR"/>
    <property type="match status" value="1"/>
</dbReference>
<dbReference type="InterPro" id="IPR036390">
    <property type="entry name" value="WH_DNA-bd_sf"/>
</dbReference>
<dbReference type="RefSeq" id="WP_280307584.1">
    <property type="nucleotide sequence ID" value="NZ_JAPDIQ010000003.1"/>
</dbReference>
<dbReference type="PROSITE" id="PS51078">
    <property type="entry name" value="ICLR_ED"/>
    <property type="match status" value="1"/>
</dbReference>
<accession>A0ABT6IFD4</accession>
<dbReference type="Gene3D" id="1.10.10.10">
    <property type="entry name" value="Winged helix-like DNA-binding domain superfamily/Winged helix DNA-binding domain"/>
    <property type="match status" value="1"/>
</dbReference>
<evidence type="ECO:0000259" key="5">
    <source>
        <dbReference type="PROSITE" id="PS51078"/>
    </source>
</evidence>
<evidence type="ECO:0000259" key="4">
    <source>
        <dbReference type="PROSITE" id="PS51077"/>
    </source>
</evidence>
<reference evidence="6 7" key="1">
    <citation type="submission" date="2022-10" db="EMBL/GenBank/DDBJ databases">
        <title>A novel Pseudomonas species, isolated from Passiflora incarnata leaves.</title>
        <authorList>
            <person name="Cueva-Yesquen L.G."/>
            <person name="Fantinatti-Garboggini F."/>
        </authorList>
    </citation>
    <scope>NUCLEOTIDE SEQUENCE [LARGE SCALE GENOMIC DNA]</scope>
    <source>
        <strain evidence="6 7">CBMAI 2609</strain>
    </source>
</reference>